<comment type="caution">
    <text evidence="2">The sequence shown here is derived from an EMBL/GenBank/DDBJ whole genome shotgun (WGS) entry which is preliminary data.</text>
</comment>
<feature type="signal peptide" evidence="1">
    <location>
        <begin position="1"/>
        <end position="25"/>
    </location>
</feature>
<accession>A0A839Z474</accession>
<proteinExistence type="predicted"/>
<dbReference type="RefSeq" id="WP_183933657.1">
    <property type="nucleotide sequence ID" value="NZ_JACICF010000001.1"/>
</dbReference>
<name>A0A839Z474_9SPHN</name>
<evidence type="ECO:0000313" key="2">
    <source>
        <dbReference type="EMBL" id="MBB3764395.1"/>
    </source>
</evidence>
<keyword evidence="3" id="KW-1185">Reference proteome</keyword>
<keyword evidence="1" id="KW-0732">Signal</keyword>
<evidence type="ECO:0000256" key="1">
    <source>
        <dbReference type="SAM" id="SignalP"/>
    </source>
</evidence>
<organism evidence="2 3">
    <name type="scientific">Sphingomicrobium lutaoense</name>
    <dbReference type="NCBI Taxonomy" id="515949"/>
    <lineage>
        <taxon>Bacteria</taxon>
        <taxon>Pseudomonadati</taxon>
        <taxon>Pseudomonadota</taxon>
        <taxon>Alphaproteobacteria</taxon>
        <taxon>Sphingomonadales</taxon>
        <taxon>Sphingomonadaceae</taxon>
        <taxon>Sphingomicrobium</taxon>
    </lineage>
</organism>
<dbReference type="Proteomes" id="UP000578569">
    <property type="component" value="Unassembled WGS sequence"/>
</dbReference>
<feature type="chain" id="PRO_5032637604" evidence="1">
    <location>
        <begin position="26"/>
        <end position="213"/>
    </location>
</feature>
<sequence length="213" mass="25356">MMLKVVTTAAIATAGMLALAAPAQAQSYPHVRDHARGTSVTMARDCQVEFDRRGQRVDASRACDGRELRYAEQVMQEHRRYAGDRYRDHDRYTRHDRHEDHHRYDRDDRYDDQHRYDGRDRYHYHDRYTRHDDRFRSGPTIAPARVVGERDARAYDMLRHGGWRQISHYSRDRKSMESLWYNPQGNRCVSVYSKKGKVRAVMPAPRQRCVVRY</sequence>
<dbReference type="EMBL" id="JACICF010000001">
    <property type="protein sequence ID" value="MBB3764395.1"/>
    <property type="molecule type" value="Genomic_DNA"/>
</dbReference>
<dbReference type="AlphaFoldDB" id="A0A839Z474"/>
<reference evidence="2 3" key="1">
    <citation type="submission" date="2020-08" db="EMBL/GenBank/DDBJ databases">
        <title>Genomic Encyclopedia of Type Strains, Phase IV (KMG-IV): sequencing the most valuable type-strain genomes for metagenomic binning, comparative biology and taxonomic classification.</title>
        <authorList>
            <person name="Goeker M."/>
        </authorList>
    </citation>
    <scope>NUCLEOTIDE SEQUENCE [LARGE SCALE GENOMIC DNA]</scope>
    <source>
        <strain evidence="2 3">DSM 24194</strain>
    </source>
</reference>
<evidence type="ECO:0000313" key="3">
    <source>
        <dbReference type="Proteomes" id="UP000578569"/>
    </source>
</evidence>
<protein>
    <submittedName>
        <fullName evidence="2">Uncharacterized protein</fullName>
    </submittedName>
</protein>
<gene>
    <name evidence="2" type="ORF">FHS50_001418</name>
</gene>